<dbReference type="PANTHER" id="PTHR48125">
    <property type="entry name" value="LP07818P1"/>
    <property type="match status" value="1"/>
</dbReference>
<organism evidence="3 4">
    <name type="scientific">Haemaphysalis longicornis</name>
    <name type="common">Bush tick</name>
    <dbReference type="NCBI Taxonomy" id="44386"/>
    <lineage>
        <taxon>Eukaryota</taxon>
        <taxon>Metazoa</taxon>
        <taxon>Ecdysozoa</taxon>
        <taxon>Arthropoda</taxon>
        <taxon>Chelicerata</taxon>
        <taxon>Arachnida</taxon>
        <taxon>Acari</taxon>
        <taxon>Parasitiformes</taxon>
        <taxon>Ixodida</taxon>
        <taxon>Ixodoidea</taxon>
        <taxon>Ixodidae</taxon>
        <taxon>Haemaphysalinae</taxon>
        <taxon>Haemaphysalis</taxon>
    </lineage>
</organism>
<name>A0A9J6GPV9_HAELO</name>
<feature type="compositionally biased region" description="Pro residues" evidence="2">
    <location>
        <begin position="45"/>
        <end position="76"/>
    </location>
</feature>
<reference evidence="3 4" key="1">
    <citation type="journal article" date="2020" name="Cell">
        <title>Large-Scale Comparative Analyses of Tick Genomes Elucidate Their Genetic Diversity and Vector Capacities.</title>
        <authorList>
            <consortium name="Tick Genome and Microbiome Consortium (TIGMIC)"/>
            <person name="Jia N."/>
            <person name="Wang J."/>
            <person name="Shi W."/>
            <person name="Du L."/>
            <person name="Sun Y."/>
            <person name="Zhan W."/>
            <person name="Jiang J.F."/>
            <person name="Wang Q."/>
            <person name="Zhang B."/>
            <person name="Ji P."/>
            <person name="Bell-Sakyi L."/>
            <person name="Cui X.M."/>
            <person name="Yuan T.T."/>
            <person name="Jiang B.G."/>
            <person name="Yang W.F."/>
            <person name="Lam T.T."/>
            <person name="Chang Q.C."/>
            <person name="Ding S.J."/>
            <person name="Wang X.J."/>
            <person name="Zhu J.G."/>
            <person name="Ruan X.D."/>
            <person name="Zhao L."/>
            <person name="Wei J.T."/>
            <person name="Ye R.Z."/>
            <person name="Que T.C."/>
            <person name="Du C.H."/>
            <person name="Zhou Y.H."/>
            <person name="Cheng J.X."/>
            <person name="Dai P.F."/>
            <person name="Guo W.B."/>
            <person name="Han X.H."/>
            <person name="Huang E.J."/>
            <person name="Li L.F."/>
            <person name="Wei W."/>
            <person name="Gao Y.C."/>
            <person name="Liu J.Z."/>
            <person name="Shao H.Z."/>
            <person name="Wang X."/>
            <person name="Wang C.C."/>
            <person name="Yang T.C."/>
            <person name="Huo Q.B."/>
            <person name="Li W."/>
            <person name="Chen H.Y."/>
            <person name="Chen S.E."/>
            <person name="Zhou L.G."/>
            <person name="Ni X.B."/>
            <person name="Tian J.H."/>
            <person name="Sheng Y."/>
            <person name="Liu T."/>
            <person name="Pan Y.S."/>
            <person name="Xia L.Y."/>
            <person name="Li J."/>
            <person name="Zhao F."/>
            <person name="Cao W.C."/>
        </authorList>
    </citation>
    <scope>NUCLEOTIDE SEQUENCE [LARGE SCALE GENOMIC DNA]</scope>
    <source>
        <strain evidence="3">HaeL-2018</strain>
    </source>
</reference>
<keyword evidence="1" id="KW-0175">Coiled coil</keyword>
<feature type="compositionally biased region" description="Acidic residues" evidence="2">
    <location>
        <begin position="866"/>
        <end position="884"/>
    </location>
</feature>
<feature type="region of interest" description="Disordered" evidence="2">
    <location>
        <begin position="1052"/>
        <end position="1089"/>
    </location>
</feature>
<feature type="region of interest" description="Disordered" evidence="2">
    <location>
        <begin position="855"/>
        <end position="912"/>
    </location>
</feature>
<evidence type="ECO:0000256" key="2">
    <source>
        <dbReference type="SAM" id="MobiDB-lite"/>
    </source>
</evidence>
<sequence length="1089" mass="121714">MYARRPGAGCARGSTLGRGDGMTNKRASPPGRGIGLRPPVSRPLAPRPPLPTPSPPKQPSPVASPPPPPPPPPPPSVDERKKMLQELMAKKVSAWDRMMDSKEVDRRTDVLDTFRQLSDEEVNLANRTFSKKRLQEFIDLKLKCFDQLINETDKKHRSDQLKQIQELGESEMSLVRGVGPKSLFQELAEQANKAAKTAVAEEKEKEEKLAKQKVDKEKEKTEKKEPNDRKATEEEKRKQVEEHPQVMVRLVPPGMMLPAGMPGMRPGAMPSDIPGMVLNVTDHAMREGQVPGAMGGIPPEALIAMQQSRNAPSGAYMTGLYRTMPPMAFPHFPMMSPVAPEYRPCTLPHVGVTDQTAKKEEPLEAKHTKSKGFREPPISEIDQKLKLLVQLEAARNVLQNRPSGTESSTADEFRNRLRKINRLQMQVVDDIMGRQGDLTLFDFMPELQNPEQREEARTTRTKSEHLKARTTRTTRTEPAQLEDRVTRTTRTEPELEARTTRTTRTTRPVPEQLEARTTRRPRTEPAQLQARTTRTTRATRPVPEQLEARTTRTSRIEPELPEREESDESDSSTESEEEEVETEPRFNESRRFVTLHVPEDSEADVKVVPAVQPRADSPHRVCTGTSRLCSSANKRPLHDDSWDDSKSVITTFDIITLINSDDSYPYYGPPRAPPADCAPYEFYNDSAPHYHDVPPLVQSAPQPVFYDPVPRAETSFAQTNCAAQSPQFFAQQGASPVEIDVLFRGNWTYEDNVDGVGGFSGDVYGANGSQLVATSKEPDLLSNNVVPVAAAVQVSIPQLELQQGRQEQEQQEVATKQGSPNNDQLAKICRDSLLGIAASVDNILDSLNSLQADRPRRTRRYRDKDYDDDGTSDSESDSYSDYDNDPPRGRKGRSGSRSPERRRKSPESQKSSSVFSWLCGSVCNTKPSAKEGNQGDARLIKVANRIRELVQKVVYASNEVIEARKAIQQSGMLGQEGTQNVFAAEDKLWNLINLEGQLADGLSQYRLLDTSSNKEYCESLQQAEDKIRQLIEVETKLATEIGAWRQMTKQGAFSPSYTRTNERRRPDSAPGSPPAAVSISWRSGRRTAN</sequence>
<comment type="caution">
    <text evidence="3">The sequence shown here is derived from an EMBL/GenBank/DDBJ whole genome shotgun (WGS) entry which is preliminary data.</text>
</comment>
<feature type="region of interest" description="Disordered" evidence="2">
    <location>
        <begin position="449"/>
        <end position="590"/>
    </location>
</feature>
<feature type="compositionally biased region" description="Basic and acidic residues" evidence="2">
    <location>
        <begin position="199"/>
        <end position="243"/>
    </location>
</feature>
<keyword evidence="4" id="KW-1185">Reference proteome</keyword>
<feature type="region of interest" description="Disordered" evidence="2">
    <location>
        <begin position="354"/>
        <end position="375"/>
    </location>
</feature>
<evidence type="ECO:0000256" key="1">
    <source>
        <dbReference type="SAM" id="Coils"/>
    </source>
</evidence>
<evidence type="ECO:0000313" key="4">
    <source>
        <dbReference type="Proteomes" id="UP000821853"/>
    </source>
</evidence>
<feature type="compositionally biased region" description="Basic and acidic residues" evidence="2">
    <location>
        <begin position="546"/>
        <end position="563"/>
    </location>
</feature>
<evidence type="ECO:0000313" key="3">
    <source>
        <dbReference type="EMBL" id="KAH9376680.1"/>
    </source>
</evidence>
<dbReference type="AlphaFoldDB" id="A0A9J6GPV9"/>
<feature type="compositionally biased region" description="Low complexity" evidence="2">
    <location>
        <begin position="500"/>
        <end position="511"/>
    </location>
</feature>
<dbReference type="VEuPathDB" id="VectorBase:HLOH_053795"/>
<feature type="compositionally biased region" description="Basic and acidic residues" evidence="2">
    <location>
        <begin position="356"/>
        <end position="367"/>
    </location>
</feature>
<gene>
    <name evidence="3" type="ORF">HPB48_005891</name>
</gene>
<feature type="compositionally biased region" description="Basic and acidic residues" evidence="2">
    <location>
        <begin position="513"/>
        <end position="523"/>
    </location>
</feature>
<feature type="compositionally biased region" description="Basic residues" evidence="2">
    <location>
        <begin position="889"/>
        <end position="904"/>
    </location>
</feature>
<accession>A0A9J6GPV9</accession>
<feature type="compositionally biased region" description="Acidic residues" evidence="2">
    <location>
        <begin position="564"/>
        <end position="581"/>
    </location>
</feature>
<dbReference type="SUPFAM" id="SSF101447">
    <property type="entry name" value="Formin homology 2 domain (FH2 domain)"/>
    <property type="match status" value="1"/>
</dbReference>
<feature type="compositionally biased region" description="Basic and acidic residues" evidence="2">
    <location>
        <begin position="451"/>
        <end position="467"/>
    </location>
</feature>
<dbReference type="Proteomes" id="UP000821853">
    <property type="component" value="Unassembled WGS sequence"/>
</dbReference>
<feature type="coiled-coil region" evidence="1">
    <location>
        <begin position="1013"/>
        <end position="1040"/>
    </location>
</feature>
<dbReference type="PANTHER" id="PTHR48125:SF12">
    <property type="entry name" value="AT HOOK TRANSCRIPTION FACTOR FAMILY-RELATED"/>
    <property type="match status" value="1"/>
</dbReference>
<feature type="region of interest" description="Disordered" evidence="2">
    <location>
        <begin position="803"/>
        <end position="823"/>
    </location>
</feature>
<feature type="compositionally biased region" description="Low complexity" evidence="2">
    <location>
        <begin position="524"/>
        <end position="540"/>
    </location>
</feature>
<dbReference type="EMBL" id="JABSTR010000008">
    <property type="protein sequence ID" value="KAH9376680.1"/>
    <property type="molecule type" value="Genomic_DNA"/>
</dbReference>
<proteinExistence type="predicted"/>
<protein>
    <submittedName>
        <fullName evidence="3">Uncharacterized protein</fullName>
    </submittedName>
</protein>
<feature type="compositionally biased region" description="Basic and acidic residues" evidence="2">
    <location>
        <begin position="481"/>
        <end position="499"/>
    </location>
</feature>
<feature type="region of interest" description="Disordered" evidence="2">
    <location>
        <begin position="1"/>
        <end position="81"/>
    </location>
</feature>
<feature type="compositionally biased region" description="Polar residues" evidence="2">
    <location>
        <begin position="813"/>
        <end position="823"/>
    </location>
</feature>
<feature type="region of interest" description="Disordered" evidence="2">
    <location>
        <begin position="198"/>
        <end position="243"/>
    </location>
</feature>